<evidence type="ECO:0000313" key="3">
    <source>
        <dbReference type="EMBL" id="TDO30426.1"/>
    </source>
</evidence>
<evidence type="ECO:0000256" key="1">
    <source>
        <dbReference type="SAM" id="MobiDB-lite"/>
    </source>
</evidence>
<keyword evidence="2" id="KW-0732">Signal</keyword>
<comment type="caution">
    <text evidence="3">The sequence shown here is derived from an EMBL/GenBank/DDBJ whole genome shotgun (WGS) entry which is preliminary data.</text>
</comment>
<feature type="signal peptide" evidence="2">
    <location>
        <begin position="1"/>
        <end position="23"/>
    </location>
</feature>
<keyword evidence="4" id="KW-1185">Reference proteome</keyword>
<evidence type="ECO:0000313" key="4">
    <source>
        <dbReference type="Proteomes" id="UP000295388"/>
    </source>
</evidence>
<accession>A0A4R6J7Q8</accession>
<feature type="chain" id="PRO_5038677633" evidence="2">
    <location>
        <begin position="24"/>
        <end position="334"/>
    </location>
</feature>
<organism evidence="3 4">
    <name type="scientific">Kribbella caucasensis</name>
    <dbReference type="NCBI Taxonomy" id="2512215"/>
    <lineage>
        <taxon>Bacteria</taxon>
        <taxon>Bacillati</taxon>
        <taxon>Actinomycetota</taxon>
        <taxon>Actinomycetes</taxon>
        <taxon>Propionibacteriales</taxon>
        <taxon>Kribbellaceae</taxon>
        <taxon>Kribbella</taxon>
    </lineage>
</organism>
<protein>
    <submittedName>
        <fullName evidence="3">Uncharacterized protein</fullName>
    </submittedName>
</protein>
<dbReference type="Proteomes" id="UP000295388">
    <property type="component" value="Unassembled WGS sequence"/>
</dbReference>
<evidence type="ECO:0000256" key="2">
    <source>
        <dbReference type="SAM" id="SignalP"/>
    </source>
</evidence>
<gene>
    <name evidence="3" type="ORF">EV643_13840</name>
</gene>
<name>A0A4R6J7Q8_9ACTN</name>
<reference evidence="3 4" key="1">
    <citation type="submission" date="2019-03" db="EMBL/GenBank/DDBJ databases">
        <title>Genomic Encyclopedia of Type Strains, Phase III (KMG-III): the genomes of soil and plant-associated and newly described type strains.</title>
        <authorList>
            <person name="Whitman W."/>
        </authorList>
    </citation>
    <scope>NUCLEOTIDE SEQUENCE [LARGE SCALE GENOMIC DNA]</scope>
    <source>
        <strain evidence="3 4">VKM Ac-2527</strain>
    </source>
</reference>
<dbReference type="EMBL" id="SNWQ01000038">
    <property type="protein sequence ID" value="TDO30426.1"/>
    <property type="molecule type" value="Genomic_DNA"/>
</dbReference>
<dbReference type="AlphaFoldDB" id="A0A4R6J7Q8"/>
<sequence length="334" mass="35731">MSPTRTRIIAISASALLLLSACGGTDEEGAPAGTQSPSPTATPSPAEPKGAPLSKADIATLASAFADQPLTGGQTAPRQYRWVNDQVAVFLQFDDRDPAKASTLRYVGISVKGVFCAENQPGGANGGFPHFHRLNAAEYAQGHAGPAGTPGYWLSWVAVDTFTQRDGRQVKPGVDYEFSPTPAPPKCGAKLPKADFTAPGAKTLSKQDIATLAGFFTDNPLTGGQTAPRLYRWVNEDVSVFIQLDKSDPAEATALRYVGISVRGEFCKTKQPSADFPHFHRTHAAEYAKGHGQAPGDRGYWLLWMATDTFEQRDGRQVIPGVDREFSPTPPPDC</sequence>
<dbReference type="OrthoDB" id="9819025at2"/>
<feature type="compositionally biased region" description="Low complexity" evidence="1">
    <location>
        <begin position="30"/>
        <end position="39"/>
    </location>
</feature>
<dbReference type="PROSITE" id="PS51257">
    <property type="entry name" value="PROKAR_LIPOPROTEIN"/>
    <property type="match status" value="1"/>
</dbReference>
<dbReference type="RefSeq" id="WP_133805658.1">
    <property type="nucleotide sequence ID" value="NZ_SNWQ01000038.1"/>
</dbReference>
<feature type="region of interest" description="Disordered" evidence="1">
    <location>
        <begin position="26"/>
        <end position="52"/>
    </location>
</feature>
<proteinExistence type="predicted"/>